<gene>
    <name evidence="3" type="ORF">F443_08809</name>
</gene>
<sequence length="678" mass="77373">MDALRGELLFDKIDPDDINVGYGSARDVRSELGTEEELDVPAEPGSVYESEVDSDSDFDDDSSAFLQDDTDMRQLTATGWDIYDEHHSGDVVLDAAELYDGSFGPTRPAAAFAESPLGIFFYFLPKKMRFAIAKESNAYREECIPAVAKAQRGKQLQAQRRDPLKSVQPLEVLEEKMRKDGAVPRGTFSRYMKRERFRLVTRYLHFTKNDPAAAATDKAWKVRPILQVLEKTFRRDYRLGPRISFDEGTISNRSKFNPVRVYNEKPHKCGTKVYMTCCAETGYCTRMEVYHGAVENSKGVKQKAVIRNVTKALDGQAHKRLIIADNFYTSCALLLELLDKDLYYVGTHRNERLGWPKPFAFTQKKRPKTMPRGLYRIAHTRDYPGLVTLSWMDSKPVALLATGCSTVPTTVMRRAKGETERVAVPCPQLVVDYHQGMSGVDRHDQLRLQRYSIQLTVAFKKYYRQLFMGFVDMAIVNGFILLKIILKQKGQPVPTHAQYMRRLHTELLATNEATLRANTNAEDLVSESIHTQPHRLRNNEEKYKGKKRRKTRDGSTASNLQRKGKKRKGKRRQHLCKVCSALATPQTKSFETSYYCEQCTSNFGGYVPLCNKVRHEETGNTLTFGQIWHELWRNGTAIPAHLKKRIRIRKRKHFEVSSDSDDGGSDANEDCVDSQDSE</sequence>
<protein>
    <recommendedName>
        <fullName evidence="2">PiggyBac transposable element-derived protein domain-containing protein</fullName>
    </recommendedName>
</protein>
<dbReference type="InterPro" id="IPR029526">
    <property type="entry name" value="PGBD"/>
</dbReference>
<dbReference type="PANTHER" id="PTHR46599:SF3">
    <property type="entry name" value="PIGGYBAC TRANSPOSABLE ELEMENT-DERIVED PROTEIN 4"/>
    <property type="match status" value="1"/>
</dbReference>
<accession>V9F731</accession>
<evidence type="ECO:0000259" key="2">
    <source>
        <dbReference type="Pfam" id="PF13843"/>
    </source>
</evidence>
<keyword evidence="4" id="KW-1185">Reference proteome</keyword>
<feature type="compositionally biased region" description="Acidic residues" evidence="1">
    <location>
        <begin position="658"/>
        <end position="678"/>
    </location>
</feature>
<dbReference type="eggNOG" id="ENOG502RY1K">
    <property type="taxonomic scope" value="Eukaryota"/>
</dbReference>
<proteinExistence type="predicted"/>
<comment type="caution">
    <text evidence="3">The sequence shown here is derived from an EMBL/GenBank/DDBJ whole genome shotgun (WGS) entry which is preliminary data.</text>
</comment>
<dbReference type="EMBL" id="ANIZ01001495">
    <property type="protein sequence ID" value="ETI46866.1"/>
    <property type="molecule type" value="Genomic_DNA"/>
</dbReference>
<evidence type="ECO:0000256" key="1">
    <source>
        <dbReference type="SAM" id="MobiDB-lite"/>
    </source>
</evidence>
<feature type="compositionally biased region" description="Basic residues" evidence="1">
    <location>
        <begin position="562"/>
        <end position="571"/>
    </location>
</feature>
<dbReference type="HOGENOM" id="CLU_013012_2_1_1"/>
<evidence type="ECO:0000313" key="3">
    <source>
        <dbReference type="EMBL" id="ETI46866.1"/>
    </source>
</evidence>
<feature type="region of interest" description="Disordered" evidence="1">
    <location>
        <begin position="525"/>
        <end position="571"/>
    </location>
</feature>
<dbReference type="AlphaFoldDB" id="V9F731"/>
<organism evidence="3 4">
    <name type="scientific">Phytophthora nicotianae P1569</name>
    <dbReference type="NCBI Taxonomy" id="1317065"/>
    <lineage>
        <taxon>Eukaryota</taxon>
        <taxon>Sar</taxon>
        <taxon>Stramenopiles</taxon>
        <taxon>Oomycota</taxon>
        <taxon>Peronosporomycetes</taxon>
        <taxon>Peronosporales</taxon>
        <taxon>Peronosporaceae</taxon>
        <taxon>Phytophthora</taxon>
    </lineage>
</organism>
<dbReference type="Proteomes" id="UP000018721">
    <property type="component" value="Unassembled WGS sequence"/>
</dbReference>
<feature type="region of interest" description="Disordered" evidence="1">
    <location>
        <begin position="654"/>
        <end position="678"/>
    </location>
</feature>
<evidence type="ECO:0000313" key="4">
    <source>
        <dbReference type="Proteomes" id="UP000018721"/>
    </source>
</evidence>
<reference evidence="3 4" key="1">
    <citation type="submission" date="2013-11" db="EMBL/GenBank/DDBJ databases">
        <title>The Genome Sequence of Phytophthora parasitica P1569.</title>
        <authorList>
            <consortium name="The Broad Institute Genomics Platform"/>
            <person name="Russ C."/>
            <person name="Tyler B."/>
            <person name="Panabieres F."/>
            <person name="Shan W."/>
            <person name="Tripathy S."/>
            <person name="Grunwald N."/>
            <person name="Machado M."/>
            <person name="Johnson C.S."/>
            <person name="Arredondo F."/>
            <person name="Hong C."/>
            <person name="Coffey M."/>
            <person name="Young S.K."/>
            <person name="Zeng Q."/>
            <person name="Gargeya S."/>
            <person name="Fitzgerald M."/>
            <person name="Abouelleil A."/>
            <person name="Alvarado L."/>
            <person name="Chapman S.B."/>
            <person name="Gainer-Dewar J."/>
            <person name="Goldberg J."/>
            <person name="Griggs A."/>
            <person name="Gujja S."/>
            <person name="Hansen M."/>
            <person name="Howarth C."/>
            <person name="Imamovic A."/>
            <person name="Ireland A."/>
            <person name="Larimer J."/>
            <person name="McCowan C."/>
            <person name="Murphy C."/>
            <person name="Pearson M."/>
            <person name="Poon T.W."/>
            <person name="Priest M."/>
            <person name="Roberts A."/>
            <person name="Saif S."/>
            <person name="Shea T."/>
            <person name="Sykes S."/>
            <person name="Wortman J."/>
            <person name="Nusbaum C."/>
            <person name="Birren B."/>
        </authorList>
    </citation>
    <scope>NUCLEOTIDE SEQUENCE [LARGE SCALE GENOMIC DNA]</scope>
    <source>
        <strain evidence="3 4">P1569</strain>
    </source>
</reference>
<dbReference type="PANTHER" id="PTHR46599">
    <property type="entry name" value="PIGGYBAC TRANSPOSABLE ELEMENT-DERIVED PROTEIN 4"/>
    <property type="match status" value="1"/>
</dbReference>
<dbReference type="Pfam" id="PF13843">
    <property type="entry name" value="DDE_Tnp_1_7"/>
    <property type="match status" value="1"/>
</dbReference>
<feature type="domain" description="PiggyBac transposable element-derived protein" evidence="2">
    <location>
        <begin position="115"/>
        <end position="479"/>
    </location>
</feature>
<feature type="region of interest" description="Disordered" evidence="1">
    <location>
        <begin position="30"/>
        <end position="58"/>
    </location>
</feature>
<name>V9F731_PHYNI</name>